<dbReference type="Gene3D" id="3.40.50.300">
    <property type="entry name" value="P-loop containing nucleotide triphosphate hydrolases"/>
    <property type="match status" value="1"/>
</dbReference>
<dbReference type="Pfam" id="PF13614">
    <property type="entry name" value="AAA_31"/>
    <property type="match status" value="1"/>
</dbReference>
<protein>
    <recommendedName>
        <fullName evidence="1">AAA domain-containing protein</fullName>
    </recommendedName>
</protein>
<name>A0A2T4U3Y6_9BACI</name>
<dbReference type="EMBL" id="PZJJ01000024">
    <property type="protein sequence ID" value="PTL38113.1"/>
    <property type="molecule type" value="Genomic_DNA"/>
</dbReference>
<proteinExistence type="predicted"/>
<dbReference type="Proteomes" id="UP000240509">
    <property type="component" value="Unassembled WGS sequence"/>
</dbReference>
<accession>A0A2T4U3Y6</accession>
<gene>
    <name evidence="2" type="ORF">C6Y45_13035</name>
</gene>
<dbReference type="PANTHER" id="PTHR13696">
    <property type="entry name" value="P-LOOP CONTAINING NUCLEOSIDE TRIPHOSPHATE HYDROLASE"/>
    <property type="match status" value="1"/>
</dbReference>
<dbReference type="InterPro" id="IPR025669">
    <property type="entry name" value="AAA_dom"/>
</dbReference>
<comment type="caution">
    <text evidence="2">The sequence shown here is derived from an EMBL/GenBank/DDBJ whole genome shotgun (WGS) entry which is preliminary data.</text>
</comment>
<evidence type="ECO:0000259" key="1">
    <source>
        <dbReference type="Pfam" id="PF13614"/>
    </source>
</evidence>
<evidence type="ECO:0000313" key="3">
    <source>
        <dbReference type="Proteomes" id="UP000240509"/>
    </source>
</evidence>
<evidence type="ECO:0000313" key="2">
    <source>
        <dbReference type="EMBL" id="PTL38113.1"/>
    </source>
</evidence>
<dbReference type="InterPro" id="IPR027417">
    <property type="entry name" value="P-loop_NTPase"/>
</dbReference>
<dbReference type="PANTHER" id="PTHR13696:SF52">
    <property type="entry name" value="PARA FAMILY PROTEIN CT_582"/>
    <property type="match status" value="1"/>
</dbReference>
<dbReference type="SUPFAM" id="SSF52540">
    <property type="entry name" value="P-loop containing nucleoside triphosphate hydrolases"/>
    <property type="match status" value="1"/>
</dbReference>
<dbReference type="AlphaFoldDB" id="A0A2T4U3Y6"/>
<dbReference type="CDD" id="cd02042">
    <property type="entry name" value="ParAB_family"/>
    <property type="match status" value="1"/>
</dbReference>
<dbReference type="RefSeq" id="WP_107585670.1">
    <property type="nucleotide sequence ID" value="NZ_PZJJ01000024.1"/>
</dbReference>
<sequence>MGYVITTANSKGGVGKTTVTRLIAETLVRKGKTVCIIDMCQNSSIATGFLSDREQFNKTTYEWLIGEAKPSEVIHQHSEFLHFIPSNEKIDDFKVFANKMTVKKRLYSVDRKVNTLRNFYDYILIDTHPSENDDLVAYSFVASDYVLVPFEVDEDSRVAVHRTVEIINDFMQEDIKGYFLIPNKVNTTNQKINHQLETMIDSFVNKGVKRANILSRIRYSTTVSTAKNEKISLEKLAQKNTYAKNVVNDFVELTDKLISAIEGSAVK</sequence>
<organism evidence="2 3">
    <name type="scientific">Alkalicoccus saliphilus</name>
    <dbReference type="NCBI Taxonomy" id="200989"/>
    <lineage>
        <taxon>Bacteria</taxon>
        <taxon>Bacillati</taxon>
        <taxon>Bacillota</taxon>
        <taxon>Bacilli</taxon>
        <taxon>Bacillales</taxon>
        <taxon>Bacillaceae</taxon>
        <taxon>Alkalicoccus</taxon>
    </lineage>
</organism>
<keyword evidence="3" id="KW-1185">Reference proteome</keyword>
<dbReference type="InterPro" id="IPR050678">
    <property type="entry name" value="DNA_Partitioning_ATPase"/>
</dbReference>
<reference evidence="2 3" key="1">
    <citation type="submission" date="2018-03" db="EMBL/GenBank/DDBJ databases">
        <title>Alkalicoccus saliphilus sp. nov., isolated from a mineral pool.</title>
        <authorList>
            <person name="Zhao B."/>
        </authorList>
    </citation>
    <scope>NUCLEOTIDE SEQUENCE [LARGE SCALE GENOMIC DNA]</scope>
    <source>
        <strain evidence="2 3">6AG</strain>
    </source>
</reference>
<feature type="domain" description="AAA" evidence="1">
    <location>
        <begin position="4"/>
        <end position="172"/>
    </location>
</feature>
<dbReference type="OrthoDB" id="9815116at2"/>